<dbReference type="PRINTS" id="PR00625">
    <property type="entry name" value="JDOMAIN"/>
</dbReference>
<protein>
    <recommendedName>
        <fullName evidence="3">J domain-containing protein</fullName>
    </recommendedName>
</protein>
<dbReference type="OrthoDB" id="10250354at2759"/>
<evidence type="ECO:0000313" key="4">
    <source>
        <dbReference type="EMBL" id="KAF8403744.1"/>
    </source>
</evidence>
<feature type="region of interest" description="Disordered" evidence="1">
    <location>
        <begin position="447"/>
        <end position="472"/>
    </location>
</feature>
<dbReference type="PROSITE" id="PS00636">
    <property type="entry name" value="DNAJ_1"/>
    <property type="match status" value="1"/>
</dbReference>
<dbReference type="InterPro" id="IPR018253">
    <property type="entry name" value="DnaJ_domain_CS"/>
</dbReference>
<dbReference type="PROSITE" id="PS50076">
    <property type="entry name" value="DNAJ_2"/>
    <property type="match status" value="1"/>
</dbReference>
<evidence type="ECO:0000313" key="5">
    <source>
        <dbReference type="Proteomes" id="UP000655225"/>
    </source>
</evidence>
<feature type="compositionally biased region" description="Polar residues" evidence="1">
    <location>
        <begin position="454"/>
        <end position="464"/>
    </location>
</feature>
<comment type="caution">
    <text evidence="4">The sequence shown here is derived from an EMBL/GenBank/DDBJ whole genome shotgun (WGS) entry which is preliminary data.</text>
</comment>
<dbReference type="PANTHER" id="PTHR45181">
    <property type="entry name" value="HEAT SHOCK PROTEIN DNAJ WITH TETRATRICOPEPTIDE REPEAT-CONTAINING PROTEIN"/>
    <property type="match status" value="1"/>
</dbReference>
<organism evidence="4 5">
    <name type="scientific">Tetracentron sinense</name>
    <name type="common">Spur-leaf</name>
    <dbReference type="NCBI Taxonomy" id="13715"/>
    <lineage>
        <taxon>Eukaryota</taxon>
        <taxon>Viridiplantae</taxon>
        <taxon>Streptophyta</taxon>
        <taxon>Embryophyta</taxon>
        <taxon>Tracheophyta</taxon>
        <taxon>Spermatophyta</taxon>
        <taxon>Magnoliopsida</taxon>
        <taxon>Trochodendrales</taxon>
        <taxon>Trochodendraceae</taxon>
        <taxon>Tetracentron</taxon>
    </lineage>
</organism>
<evidence type="ECO:0000256" key="1">
    <source>
        <dbReference type="SAM" id="MobiDB-lite"/>
    </source>
</evidence>
<keyword evidence="5" id="KW-1185">Reference proteome</keyword>
<sequence>MNLYSSRLSCNLVIICHLALGEVEDALQYFNKCLQPGSGICLDRKVLMEASDGLQKAQKVTECMDRSAELSQQSTSNDADGALKLIAEALSISPYSEKLVEMKAETLFLLQKYDEVIQLCEQTLDSAEKNSTSINFDGQLAIVDGSECVKNSHVRLWRWCLISKSHFYLGRLEEALDLLEKLEQMGSISEKHGSKTMKSPIPSATTLRGLLRHKDCSCEAAGNEAFQSGRHAEAVEHYTAALCGNVEPRPFVAICFCNRAAAHQALSQITDAIADCSLAIALNGNYPKAISRRATLHEMIRDYGQAARDLQRLVSLLEKQSEDNANQPGALGRSASSLNDLRQARLRLLTVEEEAKKGIPLDMYLILGIEPSGLASDIKKAYRKAALRHHPDKAGQFVARNENGDDGLWKEIAEEVYKDVDKLFKMIGEAYAVLSDPTKRSKYDLEEEMRNAPQKGNGSNTSGTPADVHNYPFERSGNRREWRGMWKACFGIVTGLSCMSCSSRKMDALKCNGDAGIACKSEKMPGLYISIVLDCFKFAKHSKMIRENRKFDDRSMQATSVLYILAARFETASHRMDDLIPI</sequence>
<reference evidence="4 5" key="1">
    <citation type="submission" date="2020-04" db="EMBL/GenBank/DDBJ databases">
        <title>Plant Genome Project.</title>
        <authorList>
            <person name="Zhang R.-G."/>
        </authorList>
    </citation>
    <scope>NUCLEOTIDE SEQUENCE [LARGE SCALE GENOMIC DNA]</scope>
    <source>
        <strain evidence="4">YNK0</strain>
        <tissue evidence="4">Leaf</tissue>
    </source>
</reference>
<keyword evidence="2" id="KW-0732">Signal</keyword>
<gene>
    <name evidence="4" type="ORF">HHK36_011848</name>
</gene>
<dbReference type="SMART" id="SM00271">
    <property type="entry name" value="DnaJ"/>
    <property type="match status" value="1"/>
</dbReference>
<dbReference type="Gene3D" id="1.10.287.110">
    <property type="entry name" value="DnaJ domain"/>
    <property type="match status" value="1"/>
</dbReference>
<dbReference type="Proteomes" id="UP000655225">
    <property type="component" value="Unassembled WGS sequence"/>
</dbReference>
<accession>A0A835DKU8</accession>
<dbReference type="SUPFAM" id="SSF46565">
    <property type="entry name" value="Chaperone J-domain"/>
    <property type="match status" value="1"/>
</dbReference>
<dbReference type="PANTHER" id="PTHR45181:SF4">
    <property type="entry name" value="HEAT SHOCK PROTEIN DNAJ WITH TETRATRICOPEPTIDE REPEAT-CONTAINING PROTEIN"/>
    <property type="match status" value="1"/>
</dbReference>
<dbReference type="AlphaFoldDB" id="A0A835DKU8"/>
<dbReference type="CDD" id="cd06257">
    <property type="entry name" value="DnaJ"/>
    <property type="match status" value="1"/>
</dbReference>
<dbReference type="EMBL" id="JABCRI010000007">
    <property type="protein sequence ID" value="KAF8403744.1"/>
    <property type="molecule type" value="Genomic_DNA"/>
</dbReference>
<dbReference type="SUPFAM" id="SSF48452">
    <property type="entry name" value="TPR-like"/>
    <property type="match status" value="2"/>
</dbReference>
<dbReference type="OMA" id="CKDADRL"/>
<dbReference type="Pfam" id="PF00226">
    <property type="entry name" value="DnaJ"/>
    <property type="match status" value="1"/>
</dbReference>
<evidence type="ECO:0000256" key="2">
    <source>
        <dbReference type="SAM" id="SignalP"/>
    </source>
</evidence>
<evidence type="ECO:0000259" key="3">
    <source>
        <dbReference type="PROSITE" id="PS50076"/>
    </source>
</evidence>
<proteinExistence type="predicted"/>
<dbReference type="SMART" id="SM00028">
    <property type="entry name" value="TPR"/>
    <property type="match status" value="5"/>
</dbReference>
<dbReference type="InterPro" id="IPR036869">
    <property type="entry name" value="J_dom_sf"/>
</dbReference>
<feature type="domain" description="J" evidence="3">
    <location>
        <begin position="362"/>
        <end position="447"/>
    </location>
</feature>
<dbReference type="Gene3D" id="1.25.40.10">
    <property type="entry name" value="Tetratricopeptide repeat domain"/>
    <property type="match status" value="2"/>
</dbReference>
<feature type="chain" id="PRO_5032787023" description="J domain-containing protein" evidence="2">
    <location>
        <begin position="22"/>
        <end position="582"/>
    </location>
</feature>
<dbReference type="InterPro" id="IPR019734">
    <property type="entry name" value="TPR_rpt"/>
</dbReference>
<dbReference type="InterPro" id="IPR011990">
    <property type="entry name" value="TPR-like_helical_dom_sf"/>
</dbReference>
<dbReference type="InterPro" id="IPR001623">
    <property type="entry name" value="DnaJ_domain"/>
</dbReference>
<name>A0A835DKU8_TETSI</name>
<feature type="signal peptide" evidence="2">
    <location>
        <begin position="1"/>
        <end position="21"/>
    </location>
</feature>